<dbReference type="PANTHER" id="PTHR36838:SF3">
    <property type="entry name" value="TRANSPORTER AUXIN EFFLUX CARRIER EC FAMILY"/>
    <property type="match status" value="1"/>
</dbReference>
<evidence type="ECO:0000256" key="5">
    <source>
        <dbReference type="ARBA" id="ARBA00022692"/>
    </source>
</evidence>
<name>A0ABR2HA28_9EUKA</name>
<dbReference type="Proteomes" id="UP001470230">
    <property type="component" value="Unassembled WGS sequence"/>
</dbReference>
<organism evidence="9 10">
    <name type="scientific">Tritrichomonas musculus</name>
    <dbReference type="NCBI Taxonomy" id="1915356"/>
    <lineage>
        <taxon>Eukaryota</taxon>
        <taxon>Metamonada</taxon>
        <taxon>Parabasalia</taxon>
        <taxon>Tritrichomonadida</taxon>
        <taxon>Tritrichomonadidae</taxon>
        <taxon>Tritrichomonas</taxon>
    </lineage>
</organism>
<feature type="transmembrane region" description="Helical" evidence="8">
    <location>
        <begin position="69"/>
        <end position="89"/>
    </location>
</feature>
<evidence type="ECO:0000256" key="6">
    <source>
        <dbReference type="ARBA" id="ARBA00022989"/>
    </source>
</evidence>
<evidence type="ECO:0000256" key="3">
    <source>
        <dbReference type="ARBA" id="ARBA00022448"/>
    </source>
</evidence>
<evidence type="ECO:0000256" key="1">
    <source>
        <dbReference type="ARBA" id="ARBA00004651"/>
    </source>
</evidence>
<feature type="transmembrane region" description="Helical" evidence="8">
    <location>
        <begin position="242"/>
        <end position="263"/>
    </location>
</feature>
<evidence type="ECO:0000256" key="7">
    <source>
        <dbReference type="ARBA" id="ARBA00023136"/>
    </source>
</evidence>
<dbReference type="EMBL" id="JAPFFF010000036">
    <property type="protein sequence ID" value="KAK8843047.1"/>
    <property type="molecule type" value="Genomic_DNA"/>
</dbReference>
<comment type="caution">
    <text evidence="9">The sequence shown here is derived from an EMBL/GenBank/DDBJ whole genome shotgun (WGS) entry which is preliminary data.</text>
</comment>
<keyword evidence="10" id="KW-1185">Reference proteome</keyword>
<keyword evidence="3" id="KW-0813">Transport</keyword>
<feature type="transmembrane region" description="Helical" evidence="8">
    <location>
        <begin position="209"/>
        <end position="230"/>
    </location>
</feature>
<evidence type="ECO:0000313" key="10">
    <source>
        <dbReference type="Proteomes" id="UP001470230"/>
    </source>
</evidence>
<feature type="transmembrane region" description="Helical" evidence="8">
    <location>
        <begin position="173"/>
        <end position="197"/>
    </location>
</feature>
<gene>
    <name evidence="9" type="ORF">M9Y10_025235</name>
</gene>
<dbReference type="Pfam" id="PF03547">
    <property type="entry name" value="Mem_trans"/>
    <property type="match status" value="1"/>
</dbReference>
<dbReference type="InterPro" id="IPR004776">
    <property type="entry name" value="Mem_transp_PIN-like"/>
</dbReference>
<evidence type="ECO:0000313" key="9">
    <source>
        <dbReference type="EMBL" id="KAK8843047.1"/>
    </source>
</evidence>
<proteinExistence type="inferred from homology"/>
<accession>A0ABR2HA28</accession>
<reference evidence="9 10" key="1">
    <citation type="submission" date="2024-04" db="EMBL/GenBank/DDBJ databases">
        <title>Tritrichomonas musculus Genome.</title>
        <authorList>
            <person name="Alves-Ferreira E."/>
            <person name="Grigg M."/>
            <person name="Lorenzi H."/>
            <person name="Galac M."/>
        </authorList>
    </citation>
    <scope>NUCLEOTIDE SEQUENCE [LARGE SCALE GENOMIC DNA]</scope>
    <source>
        <strain evidence="9 10">EAF2021</strain>
    </source>
</reference>
<feature type="transmembrane region" description="Helical" evidence="8">
    <location>
        <begin position="6"/>
        <end position="26"/>
    </location>
</feature>
<evidence type="ECO:0000256" key="8">
    <source>
        <dbReference type="SAM" id="Phobius"/>
    </source>
</evidence>
<keyword evidence="4" id="KW-1003">Cell membrane</keyword>
<dbReference type="InterPro" id="IPR038770">
    <property type="entry name" value="Na+/solute_symporter_sf"/>
</dbReference>
<protein>
    <submittedName>
        <fullName evidence="9">Intracellular auxin transport</fullName>
    </submittedName>
</protein>
<evidence type="ECO:0000256" key="2">
    <source>
        <dbReference type="ARBA" id="ARBA00010145"/>
    </source>
</evidence>
<feature type="transmembrane region" description="Helical" evidence="8">
    <location>
        <begin position="303"/>
        <end position="329"/>
    </location>
</feature>
<comment type="similarity">
    <text evidence="2">Belongs to the auxin efflux carrier (TC 2.A.69) family.</text>
</comment>
<keyword evidence="7 8" id="KW-0472">Membrane</keyword>
<dbReference type="PANTHER" id="PTHR36838">
    <property type="entry name" value="AUXIN EFFLUX CARRIER FAMILY PROTEIN"/>
    <property type="match status" value="1"/>
</dbReference>
<keyword evidence="5 8" id="KW-0812">Transmembrane</keyword>
<feature type="transmembrane region" description="Helical" evidence="8">
    <location>
        <begin position="128"/>
        <end position="152"/>
    </location>
</feature>
<sequence length="330" mass="36866">MTSYLVNVVQVGLAMIFIIILGFICTKFNWIPKKESDVVNRFIFRGGFFALAVRLLAGKRKEDLNFYPLLIGGMMSVSVYLLCSLMFAYPFKDKMNQYLSTVFPSSYINYVISGMPIFQALWEPKDAIMIPMITLANDLFTSPIFFCLSAIYQMQHQAKDHPNKKKPSLKKTIGLIFKKIFTNPILLGMLVGLLYVCTDLPVPTYLEELLLILGDLCLPLALFCVGAFLSQHSLISCHWLKFVAGMILRAFIGPFFACVYAYALGLNNRLARQCVIMAAQPTAVASYQLSLAAGIGTGSASTLVFWTTLLTVPILIVWIEILNGLNLFVE</sequence>
<feature type="transmembrane region" description="Helical" evidence="8">
    <location>
        <begin position="101"/>
        <end position="122"/>
    </location>
</feature>
<evidence type="ECO:0000256" key="4">
    <source>
        <dbReference type="ARBA" id="ARBA00022475"/>
    </source>
</evidence>
<keyword evidence="6 8" id="KW-1133">Transmembrane helix</keyword>
<comment type="subcellular location">
    <subcellularLocation>
        <location evidence="1">Cell membrane</location>
        <topology evidence="1">Multi-pass membrane protein</topology>
    </subcellularLocation>
</comment>
<feature type="transmembrane region" description="Helical" evidence="8">
    <location>
        <begin position="38"/>
        <end position="57"/>
    </location>
</feature>
<dbReference type="Gene3D" id="1.20.1530.20">
    <property type="match status" value="1"/>
</dbReference>